<dbReference type="EMBL" id="MU155438">
    <property type="protein sequence ID" value="KAF9473492.1"/>
    <property type="molecule type" value="Genomic_DNA"/>
</dbReference>
<comment type="caution">
    <text evidence="1">The sequence shown here is derived from an EMBL/GenBank/DDBJ whole genome shotgun (WGS) entry which is preliminary data.</text>
</comment>
<proteinExistence type="predicted"/>
<evidence type="ECO:0000313" key="2">
    <source>
        <dbReference type="Proteomes" id="UP000807469"/>
    </source>
</evidence>
<evidence type="ECO:0000313" key="1">
    <source>
        <dbReference type="EMBL" id="KAF9473492.1"/>
    </source>
</evidence>
<protein>
    <submittedName>
        <fullName evidence="1">Uncharacterized protein</fullName>
    </submittedName>
</protein>
<dbReference type="Proteomes" id="UP000807469">
    <property type="component" value="Unassembled WGS sequence"/>
</dbReference>
<reference evidence="1" key="1">
    <citation type="submission" date="2020-11" db="EMBL/GenBank/DDBJ databases">
        <authorList>
            <consortium name="DOE Joint Genome Institute"/>
            <person name="Ahrendt S."/>
            <person name="Riley R."/>
            <person name="Andreopoulos W."/>
            <person name="Labutti K."/>
            <person name="Pangilinan J."/>
            <person name="Ruiz-Duenas F.J."/>
            <person name="Barrasa J.M."/>
            <person name="Sanchez-Garcia M."/>
            <person name="Camarero S."/>
            <person name="Miyauchi S."/>
            <person name="Serrano A."/>
            <person name="Linde D."/>
            <person name="Babiker R."/>
            <person name="Drula E."/>
            <person name="Ayuso-Fernandez I."/>
            <person name="Pacheco R."/>
            <person name="Padilla G."/>
            <person name="Ferreira P."/>
            <person name="Barriuso J."/>
            <person name="Kellner H."/>
            <person name="Castanera R."/>
            <person name="Alfaro M."/>
            <person name="Ramirez L."/>
            <person name="Pisabarro A.G."/>
            <person name="Kuo A."/>
            <person name="Tritt A."/>
            <person name="Lipzen A."/>
            <person name="He G."/>
            <person name="Yan M."/>
            <person name="Ng V."/>
            <person name="Cullen D."/>
            <person name="Martin F."/>
            <person name="Rosso M.-N."/>
            <person name="Henrissat B."/>
            <person name="Hibbett D."/>
            <person name="Martinez A.T."/>
            <person name="Grigoriev I.V."/>
        </authorList>
    </citation>
    <scope>NUCLEOTIDE SEQUENCE</scope>
    <source>
        <strain evidence="1">CIRM-BRFM 674</strain>
    </source>
</reference>
<accession>A0A9P5YPF6</accession>
<organism evidence="1 2">
    <name type="scientific">Pholiota conissans</name>
    <dbReference type="NCBI Taxonomy" id="109636"/>
    <lineage>
        <taxon>Eukaryota</taxon>
        <taxon>Fungi</taxon>
        <taxon>Dikarya</taxon>
        <taxon>Basidiomycota</taxon>
        <taxon>Agaricomycotina</taxon>
        <taxon>Agaricomycetes</taxon>
        <taxon>Agaricomycetidae</taxon>
        <taxon>Agaricales</taxon>
        <taxon>Agaricineae</taxon>
        <taxon>Strophariaceae</taxon>
        <taxon>Pholiota</taxon>
    </lineage>
</organism>
<keyword evidence="2" id="KW-1185">Reference proteome</keyword>
<gene>
    <name evidence="1" type="ORF">BDN70DRAFT_378180</name>
</gene>
<sequence length="291" mass="33165">MSMATLPDLPEELLEEISTFFDNGNTADPLVSEPNNTYRAMASTCKSLRAHYQRRLFSIIHLSTHHRVSHLQNLIDENSVLASYIRIINLEVDSMSEGMFQFPPLLAVLRAVNMFVPPTEIHLRIGSFWKHPGSLYSEVFNGLTHITDAPTSILHAVTRISDGDSRVVLPISTIKRFVNLRELDTRNVVFVDFKSSEDRLEAEDSTSYFPRSKLDVFAIMECNPSVIDIFNKEIFDFSALKMLSFGGFLTYAPIQYKHYASTLILTYLRGLGRYMTSAFFVIFRNANLPYT</sequence>
<name>A0A9P5YPF6_9AGAR</name>
<dbReference type="AlphaFoldDB" id="A0A9P5YPF6"/>